<evidence type="ECO:0000313" key="2">
    <source>
        <dbReference type="Proteomes" id="UP000033066"/>
    </source>
</evidence>
<dbReference type="Proteomes" id="UP000033066">
    <property type="component" value="Chromosome"/>
</dbReference>
<dbReference type="RefSeq" id="WP_230627434.1">
    <property type="nucleotide sequence ID" value="NZ_CP009517.1"/>
</dbReference>
<proteinExistence type="predicted"/>
<name>A0A0E3SLH1_METBA</name>
<evidence type="ECO:0000313" key="1">
    <source>
        <dbReference type="EMBL" id="AKB82836.1"/>
    </source>
</evidence>
<dbReference type="AlphaFoldDB" id="A0A0E3SLH1"/>
<protein>
    <submittedName>
        <fullName evidence="1">Uncharacterized protein</fullName>
    </submittedName>
</protein>
<reference evidence="1" key="1">
    <citation type="submission" date="2014-07" db="EMBL/GenBank/DDBJ databases">
        <title>Methanogenic archaea and the global carbon cycle.</title>
        <authorList>
            <person name="Henriksen J.R."/>
            <person name="Luke J."/>
            <person name="Reinhart S."/>
            <person name="Benedict M.N."/>
            <person name="Youngblut N.D."/>
            <person name="Metcalf M.E."/>
            <person name="Whitaker R.J."/>
            <person name="Metcalf W.W."/>
        </authorList>
    </citation>
    <scope>NUCLEOTIDE SEQUENCE [LARGE SCALE GENOMIC DNA]</scope>
    <source>
        <strain evidence="1">3</strain>
    </source>
</reference>
<dbReference type="GeneID" id="24789838"/>
<sequence length="81" mass="9817">MKEMNNTKSCEVRCTKCRNWFSSQLLQFEDEESFLHSIMYKNRESCPYCNAVITYDKEIMRFVEKDSTGKVVKETRYLYDF</sequence>
<keyword evidence="2" id="KW-1185">Reference proteome</keyword>
<dbReference type="KEGG" id="mbak:MSBR3_2258"/>
<organism evidence="1 2">
    <name type="scientific">Methanosarcina barkeri 3</name>
    <dbReference type="NCBI Taxonomy" id="1434107"/>
    <lineage>
        <taxon>Archaea</taxon>
        <taxon>Methanobacteriati</taxon>
        <taxon>Methanobacteriota</taxon>
        <taxon>Stenosarchaea group</taxon>
        <taxon>Methanomicrobia</taxon>
        <taxon>Methanosarcinales</taxon>
        <taxon>Methanosarcinaceae</taxon>
        <taxon>Methanosarcina</taxon>
    </lineage>
</organism>
<dbReference type="PATRIC" id="fig|1434107.4.peg.2860"/>
<dbReference type="EMBL" id="CP009517">
    <property type="protein sequence ID" value="AKB82836.1"/>
    <property type="molecule type" value="Genomic_DNA"/>
</dbReference>
<dbReference type="HOGENOM" id="CLU_2613598_0_0_2"/>
<accession>A0A0E3SLH1</accession>
<gene>
    <name evidence="1" type="ORF">MSBR3_2258</name>
</gene>